<name>A0A9P0HD81_NEZVI</name>
<evidence type="ECO:0000313" key="2">
    <source>
        <dbReference type="EMBL" id="CAH1399856.1"/>
    </source>
</evidence>
<gene>
    <name evidence="2" type="ORF">NEZAVI_LOCUS9213</name>
</gene>
<organism evidence="2 3">
    <name type="scientific">Nezara viridula</name>
    <name type="common">Southern green stink bug</name>
    <name type="synonym">Cimex viridulus</name>
    <dbReference type="NCBI Taxonomy" id="85310"/>
    <lineage>
        <taxon>Eukaryota</taxon>
        <taxon>Metazoa</taxon>
        <taxon>Ecdysozoa</taxon>
        <taxon>Arthropoda</taxon>
        <taxon>Hexapoda</taxon>
        <taxon>Insecta</taxon>
        <taxon>Pterygota</taxon>
        <taxon>Neoptera</taxon>
        <taxon>Paraneoptera</taxon>
        <taxon>Hemiptera</taxon>
        <taxon>Heteroptera</taxon>
        <taxon>Panheteroptera</taxon>
        <taxon>Pentatomomorpha</taxon>
        <taxon>Pentatomoidea</taxon>
        <taxon>Pentatomidae</taxon>
        <taxon>Pentatominae</taxon>
        <taxon>Nezara</taxon>
    </lineage>
</organism>
<reference evidence="2" key="1">
    <citation type="submission" date="2022-01" db="EMBL/GenBank/DDBJ databases">
        <authorList>
            <person name="King R."/>
        </authorList>
    </citation>
    <scope>NUCLEOTIDE SEQUENCE</scope>
</reference>
<evidence type="ECO:0000313" key="3">
    <source>
        <dbReference type="Proteomes" id="UP001152798"/>
    </source>
</evidence>
<protein>
    <submittedName>
        <fullName evidence="2">Uncharacterized protein</fullName>
    </submittedName>
</protein>
<dbReference type="Proteomes" id="UP001152798">
    <property type="component" value="Chromosome 4"/>
</dbReference>
<accession>A0A9P0HD81</accession>
<sequence>MGSNKACYASFVLKVILCRHGYSSSSLRLMKKLNLKRLVDTLLWIFFVSWKTPTAALKTIHHPDNTTADDEQHTVTSERGTVTDLAGQE</sequence>
<proteinExistence type="predicted"/>
<evidence type="ECO:0000256" key="1">
    <source>
        <dbReference type="SAM" id="MobiDB-lite"/>
    </source>
</evidence>
<keyword evidence="3" id="KW-1185">Reference proteome</keyword>
<dbReference type="EMBL" id="OV725080">
    <property type="protein sequence ID" value="CAH1399856.1"/>
    <property type="molecule type" value="Genomic_DNA"/>
</dbReference>
<dbReference type="AlphaFoldDB" id="A0A9P0HD81"/>
<feature type="region of interest" description="Disordered" evidence="1">
    <location>
        <begin position="61"/>
        <end position="89"/>
    </location>
</feature>